<comment type="caution">
    <text evidence="2">The sequence shown here is derived from an EMBL/GenBank/DDBJ whole genome shotgun (WGS) entry which is preliminary data.</text>
</comment>
<name>A0A542SZD2_9ACTN</name>
<keyword evidence="3" id="KW-1185">Reference proteome</keyword>
<sequence length="223" mass="23696">MVGADAFDHASMVRGMASLTGAEIPLPGFAAHTDTETMLGFVRTDSEALVSCLGDPQRTTAAYRELLRRGDRAVSAIRAGLRDASPAVREGCCRLLDHLVDTDSMGELVAMADDPDARVRIAAFHALACDRCRGDACAPGPDRVLEPALHHLAADPDPHVRAMAAELVGKFARADARAAAALQESRANDPSPAVRKKAGWYAPGGPIHERRRRGPATSAHHPE</sequence>
<protein>
    <submittedName>
        <fullName evidence="2">HEAT repeat protein</fullName>
    </submittedName>
</protein>
<dbReference type="InterPro" id="IPR016024">
    <property type="entry name" value="ARM-type_fold"/>
</dbReference>
<dbReference type="SUPFAM" id="SSF48371">
    <property type="entry name" value="ARM repeat"/>
    <property type="match status" value="1"/>
</dbReference>
<proteinExistence type="predicted"/>
<dbReference type="Proteomes" id="UP000318103">
    <property type="component" value="Unassembled WGS sequence"/>
</dbReference>
<feature type="region of interest" description="Disordered" evidence="1">
    <location>
        <begin position="182"/>
        <end position="223"/>
    </location>
</feature>
<dbReference type="EMBL" id="VFNX01000004">
    <property type="protein sequence ID" value="TQK79918.1"/>
    <property type="molecule type" value="Genomic_DNA"/>
</dbReference>
<dbReference type="Gene3D" id="1.25.10.10">
    <property type="entry name" value="Leucine-rich Repeat Variant"/>
    <property type="match status" value="2"/>
</dbReference>
<dbReference type="InterPro" id="IPR011989">
    <property type="entry name" value="ARM-like"/>
</dbReference>
<evidence type="ECO:0000256" key="1">
    <source>
        <dbReference type="SAM" id="MobiDB-lite"/>
    </source>
</evidence>
<dbReference type="Pfam" id="PF13646">
    <property type="entry name" value="HEAT_2"/>
    <property type="match status" value="2"/>
</dbReference>
<evidence type="ECO:0000313" key="3">
    <source>
        <dbReference type="Proteomes" id="UP000318103"/>
    </source>
</evidence>
<dbReference type="InterPro" id="IPR021133">
    <property type="entry name" value="HEAT_type_2"/>
</dbReference>
<evidence type="ECO:0000313" key="2">
    <source>
        <dbReference type="EMBL" id="TQK79918.1"/>
    </source>
</evidence>
<dbReference type="AlphaFoldDB" id="A0A542SZD2"/>
<accession>A0A542SZD2</accession>
<reference evidence="2 3" key="1">
    <citation type="submission" date="2019-06" db="EMBL/GenBank/DDBJ databases">
        <title>Sequencing the genomes of 1000 actinobacteria strains.</title>
        <authorList>
            <person name="Klenk H.-P."/>
        </authorList>
    </citation>
    <scope>NUCLEOTIDE SEQUENCE [LARGE SCALE GENOMIC DNA]</scope>
    <source>
        <strain evidence="2 3">DSM 41929</strain>
    </source>
</reference>
<dbReference type="PROSITE" id="PS50077">
    <property type="entry name" value="HEAT_REPEAT"/>
    <property type="match status" value="1"/>
</dbReference>
<gene>
    <name evidence="2" type="ORF">FB563_7778</name>
</gene>
<organism evidence="2 3">
    <name type="scientific">Streptomyces puniciscabiei</name>
    <dbReference type="NCBI Taxonomy" id="164348"/>
    <lineage>
        <taxon>Bacteria</taxon>
        <taxon>Bacillati</taxon>
        <taxon>Actinomycetota</taxon>
        <taxon>Actinomycetes</taxon>
        <taxon>Kitasatosporales</taxon>
        <taxon>Streptomycetaceae</taxon>
        <taxon>Streptomyces</taxon>
    </lineage>
</organism>